<keyword evidence="3" id="KW-1185">Reference proteome</keyword>
<dbReference type="EMBL" id="JAEHOD010000055">
    <property type="protein sequence ID" value="KAG2434877.1"/>
    <property type="molecule type" value="Genomic_DNA"/>
</dbReference>
<dbReference type="AlphaFoldDB" id="A0A835VZC6"/>
<comment type="caution">
    <text evidence="2">The sequence shown here is derived from an EMBL/GenBank/DDBJ whole genome shotgun (WGS) entry which is preliminary data.</text>
</comment>
<feature type="region of interest" description="Disordered" evidence="1">
    <location>
        <begin position="244"/>
        <end position="281"/>
    </location>
</feature>
<accession>A0A835VZC6</accession>
<proteinExistence type="predicted"/>
<name>A0A835VZC6_9CHLO</name>
<dbReference type="Proteomes" id="UP000613740">
    <property type="component" value="Unassembled WGS sequence"/>
</dbReference>
<feature type="compositionally biased region" description="Low complexity" evidence="1">
    <location>
        <begin position="244"/>
        <end position="270"/>
    </location>
</feature>
<sequence>MSRIFRHVQRHADGTWRTANGAIVPGGPPILSKTAIRDGPNFHTPLRPITDTRARYDPAYKLNCHAPEQPLIGDVQFQQLDGTTLDIDITWLCFPADEFARRCRLGQELDVFPRAPGRRRCLDSALLSAAGPEQQLTFADRVADKMRRAPAPLPHHVAQQLQEDRQRLQQEQQRLQQAGEAWAVAAEARRQERLTQLREEAGRRQALQAAEAVAEAARAKQARKEAFWRRLLASQMEAAASPCDVASCGSDSASASTSASGSRRTSVAGGCDDLHSPPVAC</sequence>
<gene>
    <name evidence="2" type="ORF">HYH02_012077</name>
</gene>
<evidence type="ECO:0000313" key="3">
    <source>
        <dbReference type="Proteomes" id="UP000613740"/>
    </source>
</evidence>
<evidence type="ECO:0000313" key="2">
    <source>
        <dbReference type="EMBL" id="KAG2434877.1"/>
    </source>
</evidence>
<evidence type="ECO:0000256" key="1">
    <source>
        <dbReference type="SAM" id="MobiDB-lite"/>
    </source>
</evidence>
<protein>
    <submittedName>
        <fullName evidence="2">Uncharacterized protein</fullName>
    </submittedName>
</protein>
<reference evidence="2" key="1">
    <citation type="journal article" date="2020" name="bioRxiv">
        <title>Comparative genomics of Chlamydomonas.</title>
        <authorList>
            <person name="Craig R.J."/>
            <person name="Hasan A.R."/>
            <person name="Ness R.W."/>
            <person name="Keightley P.D."/>
        </authorList>
    </citation>
    <scope>NUCLEOTIDE SEQUENCE</scope>
    <source>
        <strain evidence="2">CCAP 11/173</strain>
    </source>
</reference>
<organism evidence="2 3">
    <name type="scientific">Chlamydomonas schloesseri</name>
    <dbReference type="NCBI Taxonomy" id="2026947"/>
    <lineage>
        <taxon>Eukaryota</taxon>
        <taxon>Viridiplantae</taxon>
        <taxon>Chlorophyta</taxon>
        <taxon>core chlorophytes</taxon>
        <taxon>Chlorophyceae</taxon>
        <taxon>CS clade</taxon>
        <taxon>Chlamydomonadales</taxon>
        <taxon>Chlamydomonadaceae</taxon>
        <taxon>Chlamydomonas</taxon>
    </lineage>
</organism>